<feature type="binding site" evidence="9">
    <location>
        <position position="158"/>
    </location>
    <ligand>
        <name>[4Fe-4S] cluster</name>
        <dbReference type="ChEBI" id="CHEBI:49883"/>
        <label>2</label>
        <note>4Fe-4S-S-AdoMet</note>
    </ligand>
</feature>
<evidence type="ECO:0000256" key="4">
    <source>
        <dbReference type="ARBA" id="ARBA00022691"/>
    </source>
</evidence>
<dbReference type="Pfam" id="PF04055">
    <property type="entry name" value="Radical_SAM"/>
    <property type="match status" value="1"/>
</dbReference>
<keyword evidence="14" id="KW-1185">Reference proteome</keyword>
<keyword evidence="6 9" id="KW-0408">Iron</keyword>
<dbReference type="PROSITE" id="PS50926">
    <property type="entry name" value="TRAM"/>
    <property type="match status" value="1"/>
</dbReference>
<feature type="binding site" evidence="9">
    <location>
        <position position="83"/>
    </location>
    <ligand>
        <name>[4Fe-4S] cluster</name>
        <dbReference type="ChEBI" id="CHEBI:49883"/>
        <label>1</label>
    </ligand>
</feature>
<comment type="subunit">
    <text evidence="9">Monomer.</text>
</comment>
<feature type="binding site" evidence="9">
    <location>
        <position position="12"/>
    </location>
    <ligand>
        <name>[4Fe-4S] cluster</name>
        <dbReference type="ChEBI" id="CHEBI:49883"/>
        <label>1</label>
    </ligand>
</feature>
<evidence type="ECO:0000256" key="7">
    <source>
        <dbReference type="ARBA" id="ARBA00023014"/>
    </source>
</evidence>
<dbReference type="PROSITE" id="PS01278">
    <property type="entry name" value="MTTASE_RADICAL"/>
    <property type="match status" value="1"/>
</dbReference>
<dbReference type="SFLD" id="SFLDG01082">
    <property type="entry name" value="B12-binding_domain_containing"/>
    <property type="match status" value="1"/>
</dbReference>
<dbReference type="Pfam" id="PF01938">
    <property type="entry name" value="TRAM"/>
    <property type="match status" value="1"/>
</dbReference>
<keyword evidence="7 9" id="KW-0411">Iron-sulfur</keyword>
<dbReference type="InterPro" id="IPR005839">
    <property type="entry name" value="Methylthiotransferase"/>
</dbReference>
<dbReference type="CDD" id="cd01335">
    <property type="entry name" value="Radical_SAM"/>
    <property type="match status" value="1"/>
</dbReference>
<dbReference type="Proteomes" id="UP001388366">
    <property type="component" value="Unassembled WGS sequence"/>
</dbReference>
<feature type="binding site" evidence="9">
    <location>
        <position position="49"/>
    </location>
    <ligand>
        <name>[4Fe-4S] cluster</name>
        <dbReference type="ChEBI" id="CHEBI:49883"/>
        <label>1</label>
    </ligand>
</feature>
<comment type="cofactor">
    <cofactor evidence="9">
        <name>[4Fe-4S] cluster</name>
        <dbReference type="ChEBI" id="CHEBI:49883"/>
    </cofactor>
    <text evidence="9">Binds 2 [4Fe-4S] clusters. One cluster is coordinated with 3 cysteines and an exchangeable S-adenosyl-L-methionine.</text>
</comment>
<comment type="subcellular location">
    <subcellularLocation>
        <location evidence="9">Cytoplasm</location>
    </subcellularLocation>
</comment>
<dbReference type="InterPro" id="IPR002792">
    <property type="entry name" value="TRAM_dom"/>
</dbReference>
<dbReference type="GO" id="GO:0035597">
    <property type="term" value="F:tRNA-2-methylthio-N(6)-dimethylallyladenosine(37) synthase activity"/>
    <property type="evidence" value="ECO:0007669"/>
    <property type="project" value="UniProtKB-EC"/>
</dbReference>
<dbReference type="SFLD" id="SFLDG01061">
    <property type="entry name" value="methylthiotransferase"/>
    <property type="match status" value="1"/>
</dbReference>
<dbReference type="RefSeq" id="WP_054206470.1">
    <property type="nucleotide sequence ID" value="NZ_BDDS01000019.1"/>
</dbReference>
<dbReference type="InterPro" id="IPR023404">
    <property type="entry name" value="rSAM_horseshoe"/>
</dbReference>
<dbReference type="InterPro" id="IPR058240">
    <property type="entry name" value="rSAM_sf"/>
</dbReference>
<dbReference type="Gene3D" id="3.80.30.20">
    <property type="entry name" value="tm_1862 like domain"/>
    <property type="match status" value="1"/>
</dbReference>
<comment type="function">
    <text evidence="1 9">Catalyzes the methylthiolation of N6-(dimethylallyl)adenosine (i(6)A), leading to the formation of 2-methylthio-N6-(dimethylallyl)adenosine (ms(2)i(6)A) at position 37 in tRNAs that read codons beginning with uridine.</text>
</comment>
<evidence type="ECO:0000259" key="11">
    <source>
        <dbReference type="PROSITE" id="PS51449"/>
    </source>
</evidence>
<feature type="domain" description="MTTase N-terminal" evidence="11">
    <location>
        <begin position="3"/>
        <end position="120"/>
    </location>
</feature>
<evidence type="ECO:0000256" key="5">
    <source>
        <dbReference type="ARBA" id="ARBA00022723"/>
    </source>
</evidence>
<keyword evidence="3 9" id="KW-0808">Transferase</keyword>
<dbReference type="SMART" id="SM00729">
    <property type="entry name" value="Elp3"/>
    <property type="match status" value="1"/>
</dbReference>
<evidence type="ECO:0000259" key="12">
    <source>
        <dbReference type="PROSITE" id="PS51918"/>
    </source>
</evidence>
<dbReference type="EC" id="2.8.4.3" evidence="8 9"/>
<accession>A0ABU9U732</accession>
<dbReference type="EMBL" id="JBBMQU010000052">
    <property type="protein sequence ID" value="MEM5552841.1"/>
    <property type="molecule type" value="Genomic_DNA"/>
</dbReference>
<evidence type="ECO:0000256" key="3">
    <source>
        <dbReference type="ARBA" id="ARBA00022679"/>
    </source>
</evidence>
<keyword evidence="9" id="KW-0819">tRNA processing</keyword>
<keyword evidence="4 9" id="KW-0949">S-adenosyl-L-methionine</keyword>
<dbReference type="PROSITE" id="PS51918">
    <property type="entry name" value="RADICAL_SAM"/>
    <property type="match status" value="1"/>
</dbReference>
<evidence type="ECO:0000256" key="9">
    <source>
        <dbReference type="HAMAP-Rule" id="MF_01864"/>
    </source>
</evidence>
<keyword evidence="9" id="KW-0963">Cytoplasm</keyword>
<dbReference type="SUPFAM" id="SSF102114">
    <property type="entry name" value="Radical SAM enzymes"/>
    <property type="match status" value="1"/>
</dbReference>
<feature type="domain" description="TRAM" evidence="10">
    <location>
        <begin position="379"/>
        <end position="442"/>
    </location>
</feature>
<dbReference type="PANTHER" id="PTHR43020">
    <property type="entry name" value="CDK5 REGULATORY SUBUNIT-ASSOCIATED PROTEIN 1"/>
    <property type="match status" value="1"/>
</dbReference>
<feature type="binding site" evidence="9">
    <location>
        <position position="162"/>
    </location>
    <ligand>
        <name>[4Fe-4S] cluster</name>
        <dbReference type="ChEBI" id="CHEBI:49883"/>
        <label>2</label>
        <note>4Fe-4S-S-AdoMet</note>
    </ligand>
</feature>
<dbReference type="SFLD" id="SFLDF00273">
    <property type="entry name" value="(dimethylallyl)adenosine_tRNA"/>
    <property type="match status" value="1"/>
</dbReference>
<comment type="similarity">
    <text evidence="9">Belongs to the methylthiotransferase family. MiaB subfamily.</text>
</comment>
<dbReference type="HAMAP" id="MF_01864">
    <property type="entry name" value="tRNA_metthiotr_MiaB"/>
    <property type="match status" value="1"/>
</dbReference>
<dbReference type="InterPro" id="IPR006463">
    <property type="entry name" value="MiaB_methiolase"/>
</dbReference>
<feature type="domain" description="Radical SAM core" evidence="12">
    <location>
        <begin position="144"/>
        <end position="376"/>
    </location>
</feature>
<dbReference type="InterPro" id="IPR020612">
    <property type="entry name" value="Methylthiotransferase_CS"/>
</dbReference>
<evidence type="ECO:0000256" key="1">
    <source>
        <dbReference type="ARBA" id="ARBA00003234"/>
    </source>
</evidence>
<comment type="caution">
    <text evidence="13">The sequence shown here is derived from an EMBL/GenBank/DDBJ whole genome shotgun (WGS) entry which is preliminary data.</text>
</comment>
<dbReference type="InterPro" id="IPR013848">
    <property type="entry name" value="Methylthiotransferase_N"/>
</dbReference>
<organism evidence="13 14">
    <name type="scientific">Pseudoalteromonas neustonica</name>
    <dbReference type="NCBI Taxonomy" id="1840331"/>
    <lineage>
        <taxon>Bacteria</taxon>
        <taxon>Pseudomonadati</taxon>
        <taxon>Pseudomonadota</taxon>
        <taxon>Gammaproteobacteria</taxon>
        <taxon>Alteromonadales</taxon>
        <taxon>Pseudoalteromonadaceae</taxon>
        <taxon>Pseudoalteromonas</taxon>
    </lineage>
</organism>
<keyword evidence="2 9" id="KW-0004">4Fe-4S</keyword>
<sequence>MSKKLHIKTWGCQMNEYDSQKMADLLDATNGYQLTDEAKDADVILLNTCSIREKAQEKVFHQLGRWKLLKDDKPDLIIGVGGCVASQEGDSIRQRAPFVDVIFGPQTLHRLPEMIKQVQGNKGSSVVDISFPEIEKFDRLPEPKADGPSAFVSIMEGCSKYCTFCVVPYTRGEEVSRPLDDVLLEIAQLAEQNVREVNLLGQNVNAYRGETHDGEICYFSDLIRYVAAIDGIDRIRYTTSHPVEFTPDIIEVYADVPELVDHLHLPVQSGSDRILNLMKRGHTALEYKSTIRKLRKIRPNLSMSSDFIIGFPGESKMDFEATMNLINDIGFDMSFSFIYSARPGTPAADLPDDVSEQEKKERLYLLQNRITQMAQQISRQMFDTEQRILVEGPSKKNPMELRGRTENNRVVNFVGPHTVIGQFVDVRITEALPNSLRGDLIRTESEMNLRRDVAPADILSKAAQPEPQITPDELGVATFVP</sequence>
<evidence type="ECO:0000256" key="2">
    <source>
        <dbReference type="ARBA" id="ARBA00022485"/>
    </source>
</evidence>
<name>A0ABU9U732_9GAMM</name>
<evidence type="ECO:0000259" key="10">
    <source>
        <dbReference type="PROSITE" id="PS50926"/>
    </source>
</evidence>
<dbReference type="InterPro" id="IPR007197">
    <property type="entry name" value="rSAM"/>
</dbReference>
<dbReference type="NCBIfam" id="TIGR00089">
    <property type="entry name" value="MiaB/RimO family radical SAM methylthiotransferase"/>
    <property type="match status" value="1"/>
</dbReference>
<keyword evidence="5 9" id="KW-0479">Metal-binding</keyword>
<proteinExistence type="inferred from homology"/>
<reference evidence="13 14" key="1">
    <citation type="submission" date="2024-03" db="EMBL/GenBank/DDBJ databases">
        <title>Community enrichment and isolation of bacterial strains for fucoidan degradation.</title>
        <authorList>
            <person name="Sichert A."/>
        </authorList>
    </citation>
    <scope>NUCLEOTIDE SEQUENCE [LARGE SCALE GENOMIC DNA]</scope>
    <source>
        <strain evidence="13 14">AS81</strain>
    </source>
</reference>
<dbReference type="PROSITE" id="PS51449">
    <property type="entry name" value="MTTASE_N"/>
    <property type="match status" value="1"/>
</dbReference>
<comment type="catalytic activity">
    <reaction evidence="9">
        <text>N(6)-dimethylallyladenosine(37) in tRNA + (sulfur carrier)-SH + AH2 + 2 S-adenosyl-L-methionine = 2-methylsulfanyl-N(6)-dimethylallyladenosine(37) in tRNA + (sulfur carrier)-H + 5'-deoxyadenosine + L-methionine + A + S-adenosyl-L-homocysteine + 2 H(+)</text>
        <dbReference type="Rhea" id="RHEA:37067"/>
        <dbReference type="Rhea" id="RHEA-COMP:10375"/>
        <dbReference type="Rhea" id="RHEA-COMP:10376"/>
        <dbReference type="Rhea" id="RHEA-COMP:14737"/>
        <dbReference type="Rhea" id="RHEA-COMP:14739"/>
        <dbReference type="ChEBI" id="CHEBI:13193"/>
        <dbReference type="ChEBI" id="CHEBI:15378"/>
        <dbReference type="ChEBI" id="CHEBI:17319"/>
        <dbReference type="ChEBI" id="CHEBI:17499"/>
        <dbReference type="ChEBI" id="CHEBI:29917"/>
        <dbReference type="ChEBI" id="CHEBI:57844"/>
        <dbReference type="ChEBI" id="CHEBI:57856"/>
        <dbReference type="ChEBI" id="CHEBI:59789"/>
        <dbReference type="ChEBI" id="CHEBI:64428"/>
        <dbReference type="ChEBI" id="CHEBI:74415"/>
        <dbReference type="ChEBI" id="CHEBI:74417"/>
        <dbReference type="EC" id="2.8.4.3"/>
    </reaction>
</comment>
<evidence type="ECO:0000256" key="6">
    <source>
        <dbReference type="ARBA" id="ARBA00023004"/>
    </source>
</evidence>
<protein>
    <recommendedName>
        <fullName evidence="8 9">tRNA-2-methylthio-N(6)-dimethylallyladenosine synthase</fullName>
        <ecNumber evidence="8 9">2.8.4.3</ecNumber>
    </recommendedName>
    <alternativeName>
        <fullName evidence="9">(Dimethylallyl)adenosine tRNA methylthiotransferase MiaB</fullName>
    </alternativeName>
    <alternativeName>
        <fullName evidence="9">tRNA-i(6)A37 methylthiotransferase</fullName>
    </alternativeName>
</protein>
<gene>
    <name evidence="9 13" type="primary">miaB</name>
    <name evidence="13" type="ORF">WNY63_19140</name>
</gene>
<feature type="binding site" evidence="9">
    <location>
        <position position="165"/>
    </location>
    <ligand>
        <name>[4Fe-4S] cluster</name>
        <dbReference type="ChEBI" id="CHEBI:49883"/>
        <label>2</label>
        <note>4Fe-4S-S-AdoMet</note>
    </ligand>
</feature>
<evidence type="ECO:0000313" key="14">
    <source>
        <dbReference type="Proteomes" id="UP001388366"/>
    </source>
</evidence>
<dbReference type="PANTHER" id="PTHR43020:SF2">
    <property type="entry name" value="MITOCHONDRIAL TRNA METHYLTHIOTRANSFERASE CDK5RAP1"/>
    <property type="match status" value="1"/>
</dbReference>
<evidence type="ECO:0000313" key="13">
    <source>
        <dbReference type="EMBL" id="MEM5552841.1"/>
    </source>
</evidence>
<dbReference type="SFLD" id="SFLDS00029">
    <property type="entry name" value="Radical_SAM"/>
    <property type="match status" value="1"/>
</dbReference>
<dbReference type="InterPro" id="IPR038135">
    <property type="entry name" value="Methylthiotransferase_N_sf"/>
</dbReference>
<dbReference type="InterPro" id="IPR006638">
    <property type="entry name" value="Elp3/MiaA/NifB-like_rSAM"/>
</dbReference>
<evidence type="ECO:0000256" key="8">
    <source>
        <dbReference type="ARBA" id="ARBA00033765"/>
    </source>
</evidence>
<dbReference type="Gene3D" id="3.40.50.12160">
    <property type="entry name" value="Methylthiotransferase, N-terminal domain"/>
    <property type="match status" value="1"/>
</dbReference>
<dbReference type="Pfam" id="PF00919">
    <property type="entry name" value="UPF0004"/>
    <property type="match status" value="1"/>
</dbReference>
<dbReference type="NCBIfam" id="TIGR01574">
    <property type="entry name" value="miaB-methiolase"/>
    <property type="match status" value="1"/>
</dbReference>